<organism evidence="1 2">
    <name type="scientific">Neophaeococcomyces mojaviensis</name>
    <dbReference type="NCBI Taxonomy" id="3383035"/>
    <lineage>
        <taxon>Eukaryota</taxon>
        <taxon>Fungi</taxon>
        <taxon>Dikarya</taxon>
        <taxon>Ascomycota</taxon>
        <taxon>Pezizomycotina</taxon>
        <taxon>Eurotiomycetes</taxon>
        <taxon>Chaetothyriomycetidae</taxon>
        <taxon>Chaetothyriales</taxon>
        <taxon>Chaetothyriales incertae sedis</taxon>
        <taxon>Neophaeococcomyces</taxon>
    </lineage>
</organism>
<evidence type="ECO:0000313" key="2">
    <source>
        <dbReference type="Proteomes" id="UP001172386"/>
    </source>
</evidence>
<keyword evidence="2" id="KW-1185">Reference proteome</keyword>
<proteinExistence type="predicted"/>
<reference evidence="1" key="1">
    <citation type="submission" date="2022-10" db="EMBL/GenBank/DDBJ databases">
        <title>Culturing micro-colonial fungi from biological soil crusts in the Mojave desert and describing Neophaeococcomyces mojavensis, and introducing the new genera and species Taxawa tesnikishii.</title>
        <authorList>
            <person name="Kurbessoian T."/>
            <person name="Stajich J.E."/>
        </authorList>
    </citation>
    <scope>NUCLEOTIDE SEQUENCE</scope>
    <source>
        <strain evidence="1">JES_112</strain>
    </source>
</reference>
<dbReference type="EMBL" id="JAPDRQ010000031">
    <property type="protein sequence ID" value="KAJ9660404.1"/>
    <property type="molecule type" value="Genomic_DNA"/>
</dbReference>
<protein>
    <submittedName>
        <fullName evidence="1">Uncharacterized protein</fullName>
    </submittedName>
</protein>
<comment type="caution">
    <text evidence="1">The sequence shown here is derived from an EMBL/GenBank/DDBJ whole genome shotgun (WGS) entry which is preliminary data.</text>
</comment>
<dbReference type="Proteomes" id="UP001172386">
    <property type="component" value="Unassembled WGS sequence"/>
</dbReference>
<gene>
    <name evidence="1" type="ORF">H2198_002522</name>
</gene>
<name>A0ACC3ADS2_9EURO</name>
<sequence>MAASSNRFRLLERRKEQFLLWMPGGQSAPRLIIGIFSKTPSPGAVTPFFQGELHQAQQGLWELPPSSINPPLEDGKVYHYWFEVDNTFPLASGKVTVTDPLAYTVDYRIFGNQKRSDSMQPPAVIKFRNAKLWPCDIDGREPESVDAPVQSKLPANNHMVIYELPTSWTKSGPGGRQVDRGTFNDIMALFDTATPGTRFSDITEVRDGAILAELGINALELLPIADSKFLDEWGYSTANYFAPDADLGTTTSLIELIKKISPHTRLLLDTVMAFGRGDPYAHIAFKQFHLVAFDPKHPNHPLQRFAEPRNRDSWQSHSDKPRNGYGGSPWRYIQDAQTYDPKTGNVSSVHPAWSFHLAHLHRWLLDFGVSGLRLDSINNIANYDFIRTYKNYAWELHRARNGSADKFIVIGEELSVPKDLLTSGAVNALWNEPFQGRLRAAILGRGKDDDFEWTVKKMINCTLDGFSDGAQAVNYVTSHDVEGFQKERLFDYLSKNSVTNIERRAKLAFTCLLTAVGIPMILAGEEFCDKMDLPIDKKQSDPVNYGRKADPWRTRVFQYVARLIDFRKNCPALGVDDTSFIHVDNSRGGKIMTWVRGTSKPVVVVANFTDEDTPGYQYYVPNWPDRDRNDWREITQDRTVPAAWVGREPLMHWEAKVYTRWKP</sequence>
<accession>A0ACC3ADS2</accession>
<evidence type="ECO:0000313" key="1">
    <source>
        <dbReference type="EMBL" id="KAJ9660404.1"/>
    </source>
</evidence>